<proteinExistence type="predicted"/>
<dbReference type="HOGENOM" id="CLU_079109_0_0_1"/>
<feature type="compositionally biased region" description="Low complexity" evidence="1">
    <location>
        <begin position="240"/>
        <end position="255"/>
    </location>
</feature>
<organism evidence="3 4">
    <name type="scientific">Galerina marginata (strain CBS 339.88)</name>
    <dbReference type="NCBI Taxonomy" id="685588"/>
    <lineage>
        <taxon>Eukaryota</taxon>
        <taxon>Fungi</taxon>
        <taxon>Dikarya</taxon>
        <taxon>Basidiomycota</taxon>
        <taxon>Agaricomycotina</taxon>
        <taxon>Agaricomycetes</taxon>
        <taxon>Agaricomycetidae</taxon>
        <taxon>Agaricales</taxon>
        <taxon>Agaricineae</taxon>
        <taxon>Strophariaceae</taxon>
        <taxon>Galerina</taxon>
    </lineage>
</organism>
<protein>
    <submittedName>
        <fullName evidence="3">Uncharacterized protein</fullName>
    </submittedName>
</protein>
<sequence length="306" mass="33770">MCRATSLSLSKFATVALMNIIPRSTSLEYKLPSNVESIRKGWISSIQASTYISGLFAIAATILLIFNLGSCKIAIAPGSSDNKVLALEVISYASIFLNISACLSCFILIDRLGDIPYHASQNPNLTKGGSVSLRQQEILKIYGVGALWRWVVWHWLFCFTFGAWSIFAQLVLYIWLQESKDLRIAMAALMGFCSLPFFAFLLAPVFNVLFEFSPFQKGTSTRSDSDVTSPTTIPDIESGPTSPNSTRSPNRSPTRTRPRLPPIRPTSSQLQFPPSTPFTAHLYDVKTKTMLPRGPTLEKKSSSGQL</sequence>
<evidence type="ECO:0000256" key="2">
    <source>
        <dbReference type="SAM" id="Phobius"/>
    </source>
</evidence>
<accession>A0A067S4F5</accession>
<feature type="transmembrane region" description="Helical" evidence="2">
    <location>
        <begin position="89"/>
        <end position="109"/>
    </location>
</feature>
<dbReference type="OrthoDB" id="3225366at2759"/>
<dbReference type="AlphaFoldDB" id="A0A067S4F5"/>
<keyword evidence="2" id="KW-0472">Membrane</keyword>
<name>A0A067S4F5_GALM3</name>
<reference evidence="4" key="1">
    <citation type="journal article" date="2014" name="Proc. Natl. Acad. Sci. U.S.A.">
        <title>Extensive sampling of basidiomycete genomes demonstrates inadequacy of the white-rot/brown-rot paradigm for wood decay fungi.</title>
        <authorList>
            <person name="Riley R."/>
            <person name="Salamov A.A."/>
            <person name="Brown D.W."/>
            <person name="Nagy L.G."/>
            <person name="Floudas D."/>
            <person name="Held B.W."/>
            <person name="Levasseur A."/>
            <person name="Lombard V."/>
            <person name="Morin E."/>
            <person name="Otillar R."/>
            <person name="Lindquist E.A."/>
            <person name="Sun H."/>
            <person name="LaButti K.M."/>
            <person name="Schmutz J."/>
            <person name="Jabbour D."/>
            <person name="Luo H."/>
            <person name="Baker S.E."/>
            <person name="Pisabarro A.G."/>
            <person name="Walton J.D."/>
            <person name="Blanchette R.A."/>
            <person name="Henrissat B."/>
            <person name="Martin F."/>
            <person name="Cullen D."/>
            <person name="Hibbett D.S."/>
            <person name="Grigoriev I.V."/>
        </authorList>
    </citation>
    <scope>NUCLEOTIDE SEQUENCE [LARGE SCALE GENOMIC DNA]</scope>
    <source>
        <strain evidence="4">CBS 339.88</strain>
    </source>
</reference>
<feature type="transmembrane region" description="Helical" evidence="2">
    <location>
        <begin position="50"/>
        <end position="68"/>
    </location>
</feature>
<dbReference type="EMBL" id="KL142434">
    <property type="protein sequence ID" value="KDR65720.1"/>
    <property type="molecule type" value="Genomic_DNA"/>
</dbReference>
<dbReference type="Proteomes" id="UP000027222">
    <property type="component" value="Unassembled WGS sequence"/>
</dbReference>
<keyword evidence="2" id="KW-0812">Transmembrane</keyword>
<feature type="compositionally biased region" description="Polar residues" evidence="1">
    <location>
        <begin position="217"/>
        <end position="232"/>
    </location>
</feature>
<keyword evidence="2" id="KW-1133">Transmembrane helix</keyword>
<evidence type="ECO:0000313" key="4">
    <source>
        <dbReference type="Proteomes" id="UP000027222"/>
    </source>
</evidence>
<feature type="compositionally biased region" description="Basic and acidic residues" evidence="1">
    <location>
        <begin position="296"/>
        <end position="306"/>
    </location>
</feature>
<gene>
    <name evidence="3" type="ORF">GALMADRAFT_106788</name>
</gene>
<feature type="region of interest" description="Disordered" evidence="1">
    <location>
        <begin position="217"/>
        <end position="306"/>
    </location>
</feature>
<keyword evidence="4" id="KW-1185">Reference proteome</keyword>
<evidence type="ECO:0000313" key="3">
    <source>
        <dbReference type="EMBL" id="KDR65720.1"/>
    </source>
</evidence>
<feature type="transmembrane region" description="Helical" evidence="2">
    <location>
        <begin position="152"/>
        <end position="176"/>
    </location>
</feature>
<feature type="transmembrane region" description="Helical" evidence="2">
    <location>
        <begin position="188"/>
        <end position="210"/>
    </location>
</feature>
<evidence type="ECO:0000256" key="1">
    <source>
        <dbReference type="SAM" id="MobiDB-lite"/>
    </source>
</evidence>